<dbReference type="STRING" id="76728.AQ490_16265"/>
<organism evidence="1 2">
    <name type="scientific">Wenjunlia vitaminophila</name>
    <name type="common">Streptomyces vitaminophilus</name>
    <dbReference type="NCBI Taxonomy" id="76728"/>
    <lineage>
        <taxon>Bacteria</taxon>
        <taxon>Bacillati</taxon>
        <taxon>Actinomycetota</taxon>
        <taxon>Actinomycetes</taxon>
        <taxon>Kitasatosporales</taxon>
        <taxon>Streptomycetaceae</taxon>
        <taxon>Wenjunlia</taxon>
    </lineage>
</organism>
<evidence type="ECO:0000313" key="1">
    <source>
        <dbReference type="EMBL" id="KRV50612.1"/>
    </source>
</evidence>
<gene>
    <name evidence="1" type="ORF">AQ490_16265</name>
</gene>
<evidence type="ECO:0000313" key="2">
    <source>
        <dbReference type="Proteomes" id="UP000050867"/>
    </source>
</evidence>
<proteinExistence type="predicted"/>
<keyword evidence="2" id="KW-1185">Reference proteome</keyword>
<dbReference type="RefSeq" id="WP_018381486.1">
    <property type="nucleotide sequence ID" value="NZ_LLZU01000005.1"/>
</dbReference>
<dbReference type="EMBL" id="LLZU01000005">
    <property type="protein sequence ID" value="KRV50612.1"/>
    <property type="molecule type" value="Genomic_DNA"/>
</dbReference>
<dbReference type="AlphaFoldDB" id="A0A0T6LX15"/>
<dbReference type="eggNOG" id="ENOG5030HTR">
    <property type="taxonomic scope" value="Bacteria"/>
</dbReference>
<dbReference type="Proteomes" id="UP000050867">
    <property type="component" value="Unassembled WGS sequence"/>
</dbReference>
<accession>A0A0T6LX15</accession>
<comment type="caution">
    <text evidence="1">The sequence shown here is derived from an EMBL/GenBank/DDBJ whole genome shotgun (WGS) entry which is preliminary data.</text>
</comment>
<sequence>MTRGTIHDLLAGAAVPPSAASGFDVGAALRRLAVDAARARRNTASTPGSRAKVMLVVVSRWVLDEPLAGPRLARLADEEPLEAEGALVFACLLHLASHPESAQFWWQLAAGAGDRVAAYCLHLHHTARGEAREAQHWFDQVVRVLVDPREPVPQPPPLPEHQQFLSLFARYGMGAEPLGADVALLAGADTCVIARRPDRETAARLHDLVGRR</sequence>
<name>A0A0T6LX15_WENVI</name>
<protein>
    <submittedName>
        <fullName evidence="1">Uncharacterized protein</fullName>
    </submittedName>
</protein>
<reference evidence="1 2" key="1">
    <citation type="submission" date="2015-10" db="EMBL/GenBank/DDBJ databases">
        <title>Draft genome sequence of pyrrolomycin-producing Streptomyces vitaminophilus.</title>
        <authorList>
            <person name="Graham D.E."/>
            <person name="Mahan K.M."/>
            <person name="Klingeman D.M."/>
            <person name="Hettich R.L."/>
            <person name="Parry R.J."/>
        </authorList>
    </citation>
    <scope>NUCLEOTIDE SEQUENCE [LARGE SCALE GENOMIC DNA]</scope>
    <source>
        <strain evidence="1 2">ATCC 31673</strain>
    </source>
</reference>